<protein>
    <submittedName>
        <fullName evidence="1">Uncharacterized protein</fullName>
    </submittedName>
</protein>
<evidence type="ECO:0000313" key="2">
    <source>
        <dbReference type="Proteomes" id="UP001056384"/>
    </source>
</evidence>
<reference evidence="1" key="1">
    <citation type="submission" date="2022-06" db="EMBL/GenBank/DDBJ databases">
        <title>Complete genome sequences of two strains of the flax pathogen Septoria linicola.</title>
        <authorList>
            <person name="Lapalu N."/>
            <person name="Simon A."/>
            <person name="Demenou B."/>
            <person name="Paumier D."/>
            <person name="Guillot M.-P."/>
            <person name="Gout L."/>
            <person name="Valade R."/>
        </authorList>
    </citation>
    <scope>NUCLEOTIDE SEQUENCE</scope>
    <source>
        <strain evidence="1">SE15195</strain>
    </source>
</reference>
<organism evidence="1 2">
    <name type="scientific">Septoria linicola</name>
    <dbReference type="NCBI Taxonomy" id="215465"/>
    <lineage>
        <taxon>Eukaryota</taxon>
        <taxon>Fungi</taxon>
        <taxon>Dikarya</taxon>
        <taxon>Ascomycota</taxon>
        <taxon>Pezizomycotina</taxon>
        <taxon>Dothideomycetes</taxon>
        <taxon>Dothideomycetidae</taxon>
        <taxon>Mycosphaerellales</taxon>
        <taxon>Mycosphaerellaceae</taxon>
        <taxon>Septoria</taxon>
    </lineage>
</organism>
<dbReference type="AlphaFoldDB" id="A0A9Q9B9W5"/>
<name>A0A9Q9B9W5_9PEZI</name>
<dbReference type="EMBL" id="CP099432">
    <property type="protein sequence ID" value="USW59721.1"/>
    <property type="molecule type" value="Genomic_DNA"/>
</dbReference>
<keyword evidence="2" id="KW-1185">Reference proteome</keyword>
<dbReference type="Proteomes" id="UP001056384">
    <property type="component" value="Chromosome 15"/>
</dbReference>
<sequence length="47" mass="4633">MKVGGSSLENIPIMLRGLSLEGLAPPSGGGLNRHAAAAVSTAARCNS</sequence>
<gene>
    <name evidence="1" type="ORF">Slin15195_G130400</name>
</gene>
<evidence type="ECO:0000313" key="1">
    <source>
        <dbReference type="EMBL" id="USW59721.1"/>
    </source>
</evidence>
<accession>A0A9Q9B9W5</accession>
<proteinExistence type="predicted"/>